<dbReference type="InterPro" id="IPR035093">
    <property type="entry name" value="RelE/ParE_toxin_dom_sf"/>
</dbReference>
<keyword evidence="3" id="KW-1185">Reference proteome</keyword>
<dbReference type="Proteomes" id="UP000190961">
    <property type="component" value="Unassembled WGS sequence"/>
</dbReference>
<keyword evidence="1" id="KW-1277">Toxin-antitoxin system</keyword>
<dbReference type="InterPro" id="IPR007712">
    <property type="entry name" value="RelE/ParE_toxin"/>
</dbReference>
<dbReference type="AlphaFoldDB" id="A0A1T5KDH6"/>
<dbReference type="EMBL" id="FUZU01000001">
    <property type="protein sequence ID" value="SKC61782.1"/>
    <property type="molecule type" value="Genomic_DNA"/>
</dbReference>
<gene>
    <name evidence="2" type="ORF">SAMN05660236_2070</name>
</gene>
<name>A0A1T5KDH6_9BACT</name>
<accession>A0A1T5KDH6</accession>
<dbReference type="RefSeq" id="WP_079686563.1">
    <property type="nucleotide sequence ID" value="NZ_FUZU01000001.1"/>
</dbReference>
<evidence type="ECO:0000256" key="1">
    <source>
        <dbReference type="ARBA" id="ARBA00022649"/>
    </source>
</evidence>
<evidence type="ECO:0000313" key="3">
    <source>
        <dbReference type="Proteomes" id="UP000190961"/>
    </source>
</evidence>
<dbReference type="Pfam" id="PF05016">
    <property type="entry name" value="ParE_toxin"/>
    <property type="match status" value="1"/>
</dbReference>
<sequence>MKVLYRVVVSETAEKSLHEIVLFIKKDSPSAAARVRKELLKLIKSLDAFPEGFSRESFLFGKGDNYRSVTKWHYKIVYKILDKDVLILDIIHTSQHPDSGTEKN</sequence>
<protein>
    <submittedName>
        <fullName evidence="2">Plasmid stabilization system protein ParE</fullName>
    </submittedName>
</protein>
<reference evidence="2 3" key="1">
    <citation type="submission" date="2017-02" db="EMBL/GenBank/DDBJ databases">
        <authorList>
            <person name="Peterson S.W."/>
        </authorList>
    </citation>
    <scope>NUCLEOTIDE SEQUENCE [LARGE SCALE GENOMIC DNA]</scope>
    <source>
        <strain evidence="2 3">DSM 25262</strain>
    </source>
</reference>
<proteinExistence type="predicted"/>
<dbReference type="Gene3D" id="3.30.2310.20">
    <property type="entry name" value="RelE-like"/>
    <property type="match status" value="1"/>
</dbReference>
<organism evidence="2 3">
    <name type="scientific">Ohtaekwangia koreensis</name>
    <dbReference type="NCBI Taxonomy" id="688867"/>
    <lineage>
        <taxon>Bacteria</taxon>
        <taxon>Pseudomonadati</taxon>
        <taxon>Bacteroidota</taxon>
        <taxon>Cytophagia</taxon>
        <taxon>Cytophagales</taxon>
        <taxon>Fulvivirgaceae</taxon>
        <taxon>Ohtaekwangia</taxon>
    </lineage>
</organism>
<dbReference type="STRING" id="688867.SAMN05660236_2070"/>
<evidence type="ECO:0000313" key="2">
    <source>
        <dbReference type="EMBL" id="SKC61782.1"/>
    </source>
</evidence>
<dbReference type="OrthoDB" id="1121556at2"/>